<evidence type="ECO:0000313" key="4">
    <source>
        <dbReference type="EMBL" id="KAF5189711.1"/>
    </source>
</evidence>
<dbReference type="SUPFAM" id="SSF90123">
    <property type="entry name" value="ABC transporter transmembrane region"/>
    <property type="match status" value="1"/>
</dbReference>
<dbReference type="GO" id="GO:0005524">
    <property type="term" value="F:ATP binding"/>
    <property type="evidence" value="ECO:0007669"/>
    <property type="project" value="InterPro"/>
</dbReference>
<name>A0A7J6VXY6_THATH</name>
<accession>A0A7J6VXY6</accession>
<dbReference type="EMBL" id="JABWDY010025117">
    <property type="protein sequence ID" value="KAF5189711.1"/>
    <property type="molecule type" value="Genomic_DNA"/>
</dbReference>
<evidence type="ECO:0000313" key="5">
    <source>
        <dbReference type="Proteomes" id="UP000554482"/>
    </source>
</evidence>
<sequence>MGENSDDRDWLLAFAQLIKRLGKELVEYHERHASQLDEKEAVETELALWIKEWYAVAKAKNHILDFPEAEAGVLSKINEKRLIEEDFVLGVLALVRMMSNYWQDIALKSSYKIRVYVFEKVLNRDLRFFEGGNGVSSGNIAYRITVKLMML</sequence>
<gene>
    <name evidence="4" type="ORF">FRX31_020705</name>
</gene>
<dbReference type="Proteomes" id="UP000554482">
    <property type="component" value="Unassembled WGS sequence"/>
</dbReference>
<evidence type="ECO:0000256" key="3">
    <source>
        <dbReference type="ARBA" id="ARBA00023136"/>
    </source>
</evidence>
<dbReference type="InterPro" id="IPR036640">
    <property type="entry name" value="ABC1_TM_sf"/>
</dbReference>
<proteinExistence type="predicted"/>
<keyword evidence="1" id="KW-0812">Transmembrane</keyword>
<protein>
    <submittedName>
        <fullName evidence="4">Uncharacterized protein</fullName>
    </submittedName>
</protein>
<evidence type="ECO:0000256" key="1">
    <source>
        <dbReference type="ARBA" id="ARBA00022692"/>
    </source>
</evidence>
<dbReference type="OrthoDB" id="6500128at2759"/>
<dbReference type="AlphaFoldDB" id="A0A7J6VXY6"/>
<dbReference type="GO" id="GO:0016020">
    <property type="term" value="C:membrane"/>
    <property type="evidence" value="ECO:0007669"/>
    <property type="project" value="InterPro"/>
</dbReference>
<keyword evidence="3" id="KW-0472">Membrane</keyword>
<keyword evidence="5" id="KW-1185">Reference proteome</keyword>
<comment type="caution">
    <text evidence="4">The sequence shown here is derived from an EMBL/GenBank/DDBJ whole genome shotgun (WGS) entry which is preliminary data.</text>
</comment>
<organism evidence="4 5">
    <name type="scientific">Thalictrum thalictroides</name>
    <name type="common">Rue-anemone</name>
    <name type="synonym">Anemone thalictroides</name>
    <dbReference type="NCBI Taxonomy" id="46969"/>
    <lineage>
        <taxon>Eukaryota</taxon>
        <taxon>Viridiplantae</taxon>
        <taxon>Streptophyta</taxon>
        <taxon>Embryophyta</taxon>
        <taxon>Tracheophyta</taxon>
        <taxon>Spermatophyta</taxon>
        <taxon>Magnoliopsida</taxon>
        <taxon>Ranunculales</taxon>
        <taxon>Ranunculaceae</taxon>
        <taxon>Thalictroideae</taxon>
        <taxon>Thalictrum</taxon>
    </lineage>
</organism>
<evidence type="ECO:0000256" key="2">
    <source>
        <dbReference type="ARBA" id="ARBA00022989"/>
    </source>
</evidence>
<reference evidence="4 5" key="1">
    <citation type="submission" date="2020-06" db="EMBL/GenBank/DDBJ databases">
        <title>Transcriptomic and genomic resources for Thalictrum thalictroides and T. hernandezii: Facilitating candidate gene discovery in an emerging model plant lineage.</title>
        <authorList>
            <person name="Arias T."/>
            <person name="Riano-Pachon D.M."/>
            <person name="Di Stilio V.S."/>
        </authorList>
    </citation>
    <scope>NUCLEOTIDE SEQUENCE [LARGE SCALE GENOMIC DNA]</scope>
    <source>
        <strain evidence="5">cv. WT478/WT964</strain>
        <tissue evidence="4">Leaves</tissue>
    </source>
</reference>
<keyword evidence="2" id="KW-1133">Transmembrane helix</keyword>